<accession>A0A556SC21</accession>
<dbReference type="RefSeq" id="WP_144091981.1">
    <property type="nucleotide sequence ID" value="NZ_VMHM01000009.1"/>
</dbReference>
<proteinExistence type="predicted"/>
<dbReference type="Proteomes" id="UP000319483">
    <property type="component" value="Unassembled WGS sequence"/>
</dbReference>
<evidence type="ECO:0000313" key="1">
    <source>
        <dbReference type="EMBL" id="TSJ98703.1"/>
    </source>
</evidence>
<gene>
    <name evidence="1" type="ORF">FPQ15_07545</name>
</gene>
<protein>
    <recommendedName>
        <fullName evidence="3">TnsA endonuclease N-terminal domain-containing protein</fullName>
    </recommendedName>
</protein>
<name>A0A556SC21_9GAMM</name>
<sequence length="100" mass="12037">MSSQFNYNEQHNRVREPITRSIGLVRGQFPSKKMSRMIAWESQLERRACYLFEFSSAIKSFREQPITFTLKIGDKIKKYTPDFELMFTNNQIWYVEVKPF</sequence>
<dbReference type="Gene3D" id="3.40.91.30">
    <property type="match status" value="1"/>
</dbReference>
<evidence type="ECO:0000313" key="2">
    <source>
        <dbReference type="Proteomes" id="UP000319483"/>
    </source>
</evidence>
<organism evidence="1 2">
    <name type="scientific">Gilliamella apicola</name>
    <dbReference type="NCBI Taxonomy" id="1196095"/>
    <lineage>
        <taxon>Bacteria</taxon>
        <taxon>Pseudomonadati</taxon>
        <taxon>Pseudomonadota</taxon>
        <taxon>Gammaproteobacteria</taxon>
        <taxon>Orbales</taxon>
        <taxon>Orbaceae</taxon>
        <taxon>Gilliamella</taxon>
    </lineage>
</organism>
<dbReference type="EMBL" id="VMHM01000009">
    <property type="protein sequence ID" value="TSJ98703.1"/>
    <property type="molecule type" value="Genomic_DNA"/>
</dbReference>
<reference evidence="1 2" key="1">
    <citation type="submission" date="2019-07" db="EMBL/GenBank/DDBJ databases">
        <title>Gilliamella genomes.</title>
        <authorList>
            <person name="Zheng H."/>
        </authorList>
    </citation>
    <scope>NUCLEOTIDE SEQUENCE [LARGE SCALE GENOMIC DNA]</scope>
    <source>
        <strain evidence="1 2">W8127</strain>
    </source>
</reference>
<comment type="caution">
    <text evidence="1">The sequence shown here is derived from an EMBL/GenBank/DDBJ whole genome shotgun (WGS) entry which is preliminary data.</text>
</comment>
<evidence type="ECO:0008006" key="3">
    <source>
        <dbReference type="Google" id="ProtNLM"/>
    </source>
</evidence>
<dbReference type="AlphaFoldDB" id="A0A556SC21"/>